<keyword evidence="2" id="KW-0472">Membrane</keyword>
<dbReference type="PROSITE" id="PS51746">
    <property type="entry name" value="PPM_2"/>
    <property type="match status" value="1"/>
</dbReference>
<dbReference type="OrthoDB" id="9801841at2"/>
<keyword evidence="2" id="KW-0812">Transmembrane</keyword>
<protein>
    <submittedName>
        <fullName evidence="4">Serine/threonine-protein phosphatase</fullName>
    </submittedName>
</protein>
<feature type="region of interest" description="Disordered" evidence="1">
    <location>
        <begin position="405"/>
        <end position="450"/>
    </location>
</feature>
<dbReference type="EMBL" id="REFW01000001">
    <property type="protein sequence ID" value="RMB61721.1"/>
    <property type="molecule type" value="Genomic_DNA"/>
</dbReference>
<dbReference type="InterPro" id="IPR001932">
    <property type="entry name" value="PPM-type_phosphatase-like_dom"/>
</dbReference>
<comment type="caution">
    <text evidence="4">The sequence shown here is derived from an EMBL/GenBank/DDBJ whole genome shotgun (WGS) entry which is preliminary data.</text>
</comment>
<feature type="transmembrane region" description="Helical" evidence="2">
    <location>
        <begin position="297"/>
        <end position="319"/>
    </location>
</feature>
<evidence type="ECO:0000256" key="1">
    <source>
        <dbReference type="SAM" id="MobiDB-lite"/>
    </source>
</evidence>
<dbReference type="CDD" id="cd00143">
    <property type="entry name" value="PP2Cc"/>
    <property type="match status" value="1"/>
</dbReference>
<evidence type="ECO:0000313" key="4">
    <source>
        <dbReference type="EMBL" id="RMB61721.1"/>
    </source>
</evidence>
<dbReference type="RefSeq" id="WP_121900269.1">
    <property type="nucleotide sequence ID" value="NZ_REFW01000001.1"/>
</dbReference>
<feature type="compositionally biased region" description="Polar residues" evidence="1">
    <location>
        <begin position="409"/>
        <end position="430"/>
    </location>
</feature>
<evidence type="ECO:0000256" key="2">
    <source>
        <dbReference type="SAM" id="Phobius"/>
    </source>
</evidence>
<dbReference type="SMART" id="SM00332">
    <property type="entry name" value="PP2Cc"/>
    <property type="match status" value="1"/>
</dbReference>
<dbReference type="AlphaFoldDB" id="A0A3M0G9M8"/>
<sequence length="450" mass="48100">MVFSLRFEAHSEVGRIRKNNQDSGYASPTMLLVADGMGGAAAGDLASAVATTIARDADAHVAGAEMLDHMQGILATANSRLAELVSQDLTLDGMGTTFCGAMFDGEQLALTHIGDSRCYLLRDGALSQLTHDHSWVQQLMDEGRLTPEQAATHPHRSLILRVLNGQNNTSPDLELVEVQLGDRLLFCSDGLSGLISDDQIREFLTEDDLDLAIDDLTQAANEAGGHDNITVVLADVVEQDDALDAARPQLVGSATEREIPDVEEEPASPPPPPQELTPEHTGDEVARYAPEPTSRRWPGVIAGTLAILLVLGGATWGVVAYSTSRYYISEADGNVAIYNGLPGSLLGYELNVLAERSDIAVSDLPRFYQRAVSNTIATSDLVSAQESVEELRWKADRCVAVRQERLNQPGVSTPTPTASPSGLSTGQPNYPTYLAPITPTASTESDPEAC</sequence>
<dbReference type="Proteomes" id="UP000275256">
    <property type="component" value="Unassembled WGS sequence"/>
</dbReference>
<dbReference type="Pfam" id="PF13672">
    <property type="entry name" value="PP2C_2"/>
    <property type="match status" value="1"/>
</dbReference>
<feature type="region of interest" description="Disordered" evidence="1">
    <location>
        <begin position="246"/>
        <end position="281"/>
    </location>
</feature>
<evidence type="ECO:0000313" key="5">
    <source>
        <dbReference type="Proteomes" id="UP000275256"/>
    </source>
</evidence>
<keyword evidence="5" id="KW-1185">Reference proteome</keyword>
<name>A0A3M0G9M8_9ACTN</name>
<dbReference type="Gene3D" id="3.60.40.10">
    <property type="entry name" value="PPM-type phosphatase domain"/>
    <property type="match status" value="1"/>
</dbReference>
<feature type="domain" description="PPM-type phosphatase" evidence="3">
    <location>
        <begin position="6"/>
        <end position="236"/>
    </location>
</feature>
<organism evidence="4 5">
    <name type="scientific">Tessaracoccus antarcticus</name>
    <dbReference type="NCBI Taxonomy" id="2479848"/>
    <lineage>
        <taxon>Bacteria</taxon>
        <taxon>Bacillati</taxon>
        <taxon>Actinomycetota</taxon>
        <taxon>Actinomycetes</taxon>
        <taxon>Propionibacteriales</taxon>
        <taxon>Propionibacteriaceae</taxon>
        <taxon>Tessaracoccus</taxon>
    </lineage>
</organism>
<proteinExistence type="predicted"/>
<dbReference type="SUPFAM" id="SSF81606">
    <property type="entry name" value="PP2C-like"/>
    <property type="match status" value="1"/>
</dbReference>
<gene>
    <name evidence="4" type="ORF">EAX62_03600</name>
</gene>
<keyword evidence="2" id="KW-1133">Transmembrane helix</keyword>
<reference evidence="4 5" key="1">
    <citation type="submission" date="2018-10" db="EMBL/GenBank/DDBJ databases">
        <title>Tessaracoccus antarcticuss sp. nov., isolated from sediment.</title>
        <authorList>
            <person name="Zhou L.Y."/>
            <person name="Du Z.J."/>
        </authorList>
    </citation>
    <scope>NUCLEOTIDE SEQUENCE [LARGE SCALE GENOMIC DNA]</scope>
    <source>
        <strain evidence="4 5">JDX10</strain>
    </source>
</reference>
<dbReference type="SMART" id="SM00331">
    <property type="entry name" value="PP2C_SIG"/>
    <property type="match status" value="1"/>
</dbReference>
<evidence type="ECO:0000259" key="3">
    <source>
        <dbReference type="PROSITE" id="PS51746"/>
    </source>
</evidence>
<dbReference type="InterPro" id="IPR036457">
    <property type="entry name" value="PPM-type-like_dom_sf"/>
</dbReference>
<accession>A0A3M0G9M8</accession>